<dbReference type="PANTHER" id="PTHR47561:SF1">
    <property type="entry name" value="POLYSACCHARIDE DEACETYLASE FAMILY PROTEIN (AFU_ORTHOLOGUE AFUA_6G05030)"/>
    <property type="match status" value="1"/>
</dbReference>
<dbReference type="GO" id="GO:0016810">
    <property type="term" value="F:hydrolase activity, acting on carbon-nitrogen (but not peptide) bonds"/>
    <property type="evidence" value="ECO:0007669"/>
    <property type="project" value="InterPro"/>
</dbReference>
<proteinExistence type="predicted"/>
<dbReference type="STRING" id="1801990.A2V69_01880"/>
<sequence>MKTCFLSIDVEKRENQENQPFEGVEKLDNILNIFKKHHLKSTLFVTGEVLEKYPELVKKWTNEHEIGCHGYYHIPLDKLGLIEREKQVVDFIGLYKNNFNRSPKGFRAPRNIIDNEQFPILEKYGFLYDASVFPRYPWRLHRYEGYRGRAPINPYFLDRKNYKKKGEANILEIPESPVFLNIPLVGTWLRKLGVGIFKKLFLFKKPRFISFSMHSWDGVKFKGKSSKNSGEKYLKQLDKILGHLNKIGYEFKTGEKIYEEFSENK</sequence>
<comment type="caution">
    <text evidence="2">The sequence shown here is derived from an EMBL/GenBank/DDBJ whole genome shotgun (WGS) entry which is preliminary data.</text>
</comment>
<protein>
    <recommendedName>
        <fullName evidence="1">NodB homology domain-containing protein</fullName>
    </recommendedName>
</protein>
<feature type="domain" description="NodB homology" evidence="1">
    <location>
        <begin position="26"/>
        <end position="126"/>
    </location>
</feature>
<organism evidence="2 3">
    <name type="scientific">Candidatus Portnoybacteria bacterium RBG_13_40_8</name>
    <dbReference type="NCBI Taxonomy" id="1801990"/>
    <lineage>
        <taxon>Bacteria</taxon>
        <taxon>Candidatus Portnoyibacteriota</taxon>
    </lineage>
</organism>
<gene>
    <name evidence="2" type="ORF">A2V69_01880</name>
</gene>
<dbReference type="Proteomes" id="UP000177810">
    <property type="component" value="Unassembled WGS sequence"/>
</dbReference>
<dbReference type="Pfam" id="PF01522">
    <property type="entry name" value="Polysacc_deac_1"/>
    <property type="match status" value="1"/>
</dbReference>
<dbReference type="InterPro" id="IPR011330">
    <property type="entry name" value="Glyco_hydro/deAcase_b/a-brl"/>
</dbReference>
<dbReference type="AlphaFoldDB" id="A0A1G2F5D9"/>
<dbReference type="EMBL" id="MHMT01000004">
    <property type="protein sequence ID" value="OGZ33147.1"/>
    <property type="molecule type" value="Genomic_DNA"/>
</dbReference>
<dbReference type="Gene3D" id="3.20.20.370">
    <property type="entry name" value="Glycoside hydrolase/deacetylase"/>
    <property type="match status" value="1"/>
</dbReference>
<evidence type="ECO:0000313" key="3">
    <source>
        <dbReference type="Proteomes" id="UP000177810"/>
    </source>
</evidence>
<evidence type="ECO:0000313" key="2">
    <source>
        <dbReference type="EMBL" id="OGZ33147.1"/>
    </source>
</evidence>
<dbReference type="PANTHER" id="PTHR47561">
    <property type="entry name" value="POLYSACCHARIDE DEACETYLASE FAMILY PROTEIN (AFU_ORTHOLOGUE AFUA_6G05030)"/>
    <property type="match status" value="1"/>
</dbReference>
<accession>A0A1G2F5D9</accession>
<name>A0A1G2F5D9_9BACT</name>
<evidence type="ECO:0000259" key="1">
    <source>
        <dbReference type="Pfam" id="PF01522"/>
    </source>
</evidence>
<dbReference type="InterPro" id="IPR002509">
    <property type="entry name" value="NODB_dom"/>
</dbReference>
<dbReference type="SUPFAM" id="SSF88713">
    <property type="entry name" value="Glycoside hydrolase/deacetylase"/>
    <property type="match status" value="1"/>
</dbReference>
<reference evidence="2 3" key="1">
    <citation type="journal article" date="2016" name="Nat. Commun.">
        <title>Thousands of microbial genomes shed light on interconnected biogeochemical processes in an aquifer system.</title>
        <authorList>
            <person name="Anantharaman K."/>
            <person name="Brown C.T."/>
            <person name="Hug L.A."/>
            <person name="Sharon I."/>
            <person name="Castelle C.J."/>
            <person name="Probst A.J."/>
            <person name="Thomas B.C."/>
            <person name="Singh A."/>
            <person name="Wilkins M.J."/>
            <person name="Karaoz U."/>
            <person name="Brodie E.L."/>
            <person name="Williams K.H."/>
            <person name="Hubbard S.S."/>
            <person name="Banfield J.F."/>
        </authorList>
    </citation>
    <scope>NUCLEOTIDE SEQUENCE [LARGE SCALE GENOMIC DNA]</scope>
</reference>
<dbReference type="GO" id="GO:0005975">
    <property type="term" value="P:carbohydrate metabolic process"/>
    <property type="evidence" value="ECO:0007669"/>
    <property type="project" value="InterPro"/>
</dbReference>